<evidence type="ECO:0000256" key="2">
    <source>
        <dbReference type="ARBA" id="ARBA00022723"/>
    </source>
</evidence>
<dbReference type="Gene3D" id="3.40.470.10">
    <property type="entry name" value="Uracil-DNA glycosylase-like domain"/>
    <property type="match status" value="1"/>
</dbReference>
<dbReference type="SUPFAM" id="SSF52141">
    <property type="entry name" value="Uracil-DNA glycosylase-like"/>
    <property type="match status" value="1"/>
</dbReference>
<dbReference type="SMART" id="SM00987">
    <property type="entry name" value="UreE_C"/>
    <property type="match status" value="1"/>
</dbReference>
<keyword evidence="1" id="KW-0004">4Fe-4S</keyword>
<dbReference type="InterPro" id="IPR005122">
    <property type="entry name" value="Uracil-DNA_glycosylase-like"/>
</dbReference>
<organism evidence="9 10">
    <name type="scientific">Halopenitus salinus</name>
    <dbReference type="NCBI Taxonomy" id="1198295"/>
    <lineage>
        <taxon>Archaea</taxon>
        <taxon>Methanobacteriati</taxon>
        <taxon>Methanobacteriota</taxon>
        <taxon>Stenosarchaea group</taxon>
        <taxon>Halobacteria</taxon>
        <taxon>Halobacteriales</taxon>
        <taxon>Haloferacaceae</taxon>
        <taxon>Halopenitus</taxon>
    </lineage>
</organism>
<dbReference type="SMART" id="SM00986">
    <property type="entry name" value="UDG"/>
    <property type="match status" value="1"/>
</dbReference>
<dbReference type="PANTHER" id="PTHR33693">
    <property type="entry name" value="TYPE-5 URACIL-DNA GLYCOSYLASE"/>
    <property type="match status" value="1"/>
</dbReference>
<reference evidence="9 10" key="1">
    <citation type="journal article" date="2019" name="Int. J. Syst. Evol. Microbiol.">
        <title>The Global Catalogue of Microorganisms (GCM) 10K type strain sequencing project: providing services to taxonomists for standard genome sequencing and annotation.</title>
        <authorList>
            <consortium name="The Broad Institute Genomics Platform"/>
            <consortium name="The Broad Institute Genome Sequencing Center for Infectious Disease"/>
            <person name="Wu L."/>
            <person name="Ma J."/>
        </authorList>
    </citation>
    <scope>NUCLEOTIDE SEQUENCE [LARGE SCALE GENOMIC DNA]</scope>
    <source>
        <strain evidence="9 10">SKJ47</strain>
    </source>
</reference>
<dbReference type="Proteomes" id="UP001596296">
    <property type="component" value="Unassembled WGS sequence"/>
</dbReference>
<keyword evidence="3" id="KW-0227">DNA damage</keyword>
<keyword evidence="4" id="KW-0378">Hydrolase</keyword>
<sequence length="223" mass="24672">MDARQTELANPFGMDSECENCPELCGTRSSVVHGYGDVGGDFLVVAEAPDSGADRAGSPLAGERGSRLRSMFAELGFVEPLEDTESTGGDDGEIEDPHEPTVRNAFFTHLTRCHHPERPATEEERANCEPFLNAEIRMINPQIIVPVGQRPLEALAIEYTTRAPDSFDVESEHASTVRGRGFELVPMCDPTAASADQREAFLEHLRENVLQRDYRQTKGRRSR</sequence>
<dbReference type="GO" id="GO:0097506">
    <property type="term" value="F:deaminated base DNA N-glycosylase activity"/>
    <property type="evidence" value="ECO:0007669"/>
    <property type="project" value="UniProtKB-ARBA"/>
</dbReference>
<dbReference type="EMBL" id="JBHSXL010000003">
    <property type="protein sequence ID" value="MFC6891569.1"/>
    <property type="molecule type" value="Genomic_DNA"/>
</dbReference>
<dbReference type="AlphaFoldDB" id="A0ABD5UQ24"/>
<dbReference type="GO" id="GO:0006281">
    <property type="term" value="P:DNA repair"/>
    <property type="evidence" value="ECO:0007669"/>
    <property type="project" value="UniProtKB-KW"/>
</dbReference>
<keyword evidence="10" id="KW-1185">Reference proteome</keyword>
<comment type="caution">
    <text evidence="9">The sequence shown here is derived from an EMBL/GenBank/DDBJ whole genome shotgun (WGS) entry which is preliminary data.</text>
</comment>
<dbReference type="RefSeq" id="WP_379740039.1">
    <property type="nucleotide sequence ID" value="NZ_JBHSVN010000001.1"/>
</dbReference>
<feature type="domain" description="Uracil-DNA glycosylase-like" evidence="8">
    <location>
        <begin position="33"/>
        <end position="206"/>
    </location>
</feature>
<gene>
    <name evidence="9" type="ORF">ACFQE9_02910</name>
</gene>
<evidence type="ECO:0000313" key="9">
    <source>
        <dbReference type="EMBL" id="MFC6891569.1"/>
    </source>
</evidence>
<dbReference type="InterPro" id="IPR036895">
    <property type="entry name" value="Uracil-DNA_glycosylase-like_sf"/>
</dbReference>
<evidence type="ECO:0000256" key="4">
    <source>
        <dbReference type="ARBA" id="ARBA00022801"/>
    </source>
</evidence>
<protein>
    <submittedName>
        <fullName evidence="9">Uracil-DNA glycosylase family protein</fullName>
    </submittedName>
</protein>
<evidence type="ECO:0000256" key="5">
    <source>
        <dbReference type="ARBA" id="ARBA00023004"/>
    </source>
</evidence>
<evidence type="ECO:0000256" key="1">
    <source>
        <dbReference type="ARBA" id="ARBA00022485"/>
    </source>
</evidence>
<dbReference type="GO" id="GO:0051539">
    <property type="term" value="F:4 iron, 4 sulfur cluster binding"/>
    <property type="evidence" value="ECO:0007669"/>
    <property type="project" value="UniProtKB-KW"/>
</dbReference>
<evidence type="ECO:0000256" key="7">
    <source>
        <dbReference type="ARBA" id="ARBA00023204"/>
    </source>
</evidence>
<evidence type="ECO:0000256" key="6">
    <source>
        <dbReference type="ARBA" id="ARBA00023014"/>
    </source>
</evidence>
<evidence type="ECO:0000259" key="8">
    <source>
        <dbReference type="SMART" id="SM00986"/>
    </source>
</evidence>
<evidence type="ECO:0000313" key="10">
    <source>
        <dbReference type="Proteomes" id="UP001596296"/>
    </source>
</evidence>
<proteinExistence type="predicted"/>
<keyword evidence="6" id="KW-0411">Iron-sulfur</keyword>
<evidence type="ECO:0000256" key="3">
    <source>
        <dbReference type="ARBA" id="ARBA00022763"/>
    </source>
</evidence>
<accession>A0ABD5UQ24</accession>
<keyword evidence="5" id="KW-0408">Iron</keyword>
<keyword evidence="2" id="KW-0479">Metal-binding</keyword>
<dbReference type="GO" id="GO:0046872">
    <property type="term" value="F:metal ion binding"/>
    <property type="evidence" value="ECO:0007669"/>
    <property type="project" value="UniProtKB-KW"/>
</dbReference>
<dbReference type="InterPro" id="IPR051536">
    <property type="entry name" value="UDG_Type-4/5"/>
</dbReference>
<dbReference type="Pfam" id="PF03167">
    <property type="entry name" value="UDG"/>
    <property type="match status" value="1"/>
</dbReference>
<keyword evidence="7" id="KW-0234">DNA repair</keyword>
<dbReference type="PANTHER" id="PTHR33693:SF1">
    <property type="entry name" value="TYPE-4 URACIL-DNA GLYCOSYLASE"/>
    <property type="match status" value="1"/>
</dbReference>
<name>A0ABD5UQ24_9EURY</name>